<dbReference type="PROSITE" id="PS01124">
    <property type="entry name" value="HTH_ARAC_FAMILY_2"/>
    <property type="match status" value="1"/>
</dbReference>
<dbReference type="InterPro" id="IPR018060">
    <property type="entry name" value="HTH_AraC"/>
</dbReference>
<organism evidence="5 6">
    <name type="scientific">Flavobacterium macrobrachii</name>
    <dbReference type="NCBI Taxonomy" id="591204"/>
    <lineage>
        <taxon>Bacteria</taxon>
        <taxon>Pseudomonadati</taxon>
        <taxon>Bacteroidota</taxon>
        <taxon>Flavobacteriia</taxon>
        <taxon>Flavobacteriales</taxon>
        <taxon>Flavobacteriaceae</taxon>
        <taxon>Flavobacterium</taxon>
    </lineage>
</organism>
<keyword evidence="6" id="KW-1185">Reference proteome</keyword>
<accession>A0ABS2CWC1</accession>
<dbReference type="EMBL" id="JACSOD020000439">
    <property type="protein sequence ID" value="MBM6498537.1"/>
    <property type="molecule type" value="Genomic_DNA"/>
</dbReference>
<dbReference type="InterPro" id="IPR009057">
    <property type="entry name" value="Homeodomain-like_sf"/>
</dbReference>
<dbReference type="Pfam" id="PF12833">
    <property type="entry name" value="HTH_18"/>
    <property type="match status" value="1"/>
</dbReference>
<protein>
    <submittedName>
        <fullName evidence="5">Helix-turn-helix transcriptional regulator</fullName>
    </submittedName>
</protein>
<dbReference type="Proteomes" id="UP000759529">
    <property type="component" value="Unassembled WGS sequence"/>
</dbReference>
<dbReference type="InterPro" id="IPR018062">
    <property type="entry name" value="HTH_AraC-typ_CS"/>
</dbReference>
<sequence>MKAFLKFDYNLLTKKILEDKLTSFGYKFSILGFGEIEFYENVPEDKIEELREEFLKYGITIIENQKSVLVQKIKDAIHEMVYGEEILNVKVSVYLAEKLNHSYGYLSNLFSDITFTSIENYVIIQKIEFAKQLILNNKLSLTEIAFRLNYSSVAHLSTQFKNTTGITPSAFQRIISKRRDKNQ</sequence>
<evidence type="ECO:0000256" key="2">
    <source>
        <dbReference type="ARBA" id="ARBA00023125"/>
    </source>
</evidence>
<name>A0ABS2CWC1_9FLAO</name>
<dbReference type="Gene3D" id="1.10.10.60">
    <property type="entry name" value="Homeodomain-like"/>
    <property type="match status" value="2"/>
</dbReference>
<reference evidence="5 6" key="1">
    <citation type="submission" date="2021-02" db="EMBL/GenBank/DDBJ databases">
        <authorList>
            <person name="Jung H.S."/>
            <person name="Chun B.H."/>
            <person name="Jeon C.O."/>
        </authorList>
    </citation>
    <scope>NUCLEOTIDE SEQUENCE [LARGE SCALE GENOMIC DNA]</scope>
    <source>
        <strain evidence="5 6">LMG 25203</strain>
    </source>
</reference>
<evidence type="ECO:0000313" key="5">
    <source>
        <dbReference type="EMBL" id="MBM6498537.1"/>
    </source>
</evidence>
<keyword evidence="2" id="KW-0238">DNA-binding</keyword>
<evidence type="ECO:0000256" key="1">
    <source>
        <dbReference type="ARBA" id="ARBA00023015"/>
    </source>
</evidence>
<dbReference type="PANTHER" id="PTHR43280:SF28">
    <property type="entry name" value="HTH-TYPE TRANSCRIPTIONAL ACTIVATOR RHAS"/>
    <property type="match status" value="1"/>
</dbReference>
<evidence type="ECO:0000256" key="3">
    <source>
        <dbReference type="ARBA" id="ARBA00023163"/>
    </source>
</evidence>
<proteinExistence type="predicted"/>
<evidence type="ECO:0000259" key="4">
    <source>
        <dbReference type="PROSITE" id="PS01124"/>
    </source>
</evidence>
<dbReference type="SMART" id="SM00342">
    <property type="entry name" value="HTH_ARAC"/>
    <property type="match status" value="1"/>
</dbReference>
<dbReference type="SUPFAM" id="SSF46689">
    <property type="entry name" value="Homeodomain-like"/>
    <property type="match status" value="1"/>
</dbReference>
<gene>
    <name evidence="5" type="ORF">H9X54_004380</name>
</gene>
<dbReference type="PROSITE" id="PS00041">
    <property type="entry name" value="HTH_ARAC_FAMILY_1"/>
    <property type="match status" value="1"/>
</dbReference>
<evidence type="ECO:0000313" key="6">
    <source>
        <dbReference type="Proteomes" id="UP000759529"/>
    </source>
</evidence>
<dbReference type="RefSeq" id="WP_187658379.1">
    <property type="nucleotide sequence ID" value="NZ_JACSOD020000439.1"/>
</dbReference>
<feature type="domain" description="HTH araC/xylS-type" evidence="4">
    <location>
        <begin position="95"/>
        <end position="174"/>
    </location>
</feature>
<keyword evidence="3" id="KW-0804">Transcription</keyword>
<dbReference type="PANTHER" id="PTHR43280">
    <property type="entry name" value="ARAC-FAMILY TRANSCRIPTIONAL REGULATOR"/>
    <property type="match status" value="1"/>
</dbReference>
<keyword evidence="1" id="KW-0805">Transcription regulation</keyword>
<comment type="caution">
    <text evidence="5">The sequence shown here is derived from an EMBL/GenBank/DDBJ whole genome shotgun (WGS) entry which is preliminary data.</text>
</comment>